<proteinExistence type="predicted"/>
<dbReference type="EMBL" id="JAUEPS010000001">
    <property type="protein sequence ID" value="KAK0470235.1"/>
    <property type="molecule type" value="Genomic_DNA"/>
</dbReference>
<evidence type="ECO:0000313" key="1">
    <source>
        <dbReference type="EMBL" id="KAK0470235.1"/>
    </source>
</evidence>
<dbReference type="Proteomes" id="UP001175211">
    <property type="component" value="Unassembled WGS sequence"/>
</dbReference>
<evidence type="ECO:0008006" key="3">
    <source>
        <dbReference type="Google" id="ProtNLM"/>
    </source>
</evidence>
<reference evidence="1" key="1">
    <citation type="submission" date="2023-06" db="EMBL/GenBank/DDBJ databases">
        <authorList>
            <consortium name="Lawrence Berkeley National Laboratory"/>
            <person name="Ahrendt S."/>
            <person name="Sahu N."/>
            <person name="Indic B."/>
            <person name="Wong-Bajracharya J."/>
            <person name="Merenyi Z."/>
            <person name="Ke H.-M."/>
            <person name="Monk M."/>
            <person name="Kocsube S."/>
            <person name="Drula E."/>
            <person name="Lipzen A."/>
            <person name="Balint B."/>
            <person name="Henrissat B."/>
            <person name="Andreopoulos B."/>
            <person name="Martin F.M."/>
            <person name="Harder C.B."/>
            <person name="Rigling D."/>
            <person name="Ford K.L."/>
            <person name="Foster G.D."/>
            <person name="Pangilinan J."/>
            <person name="Papanicolaou A."/>
            <person name="Barry K."/>
            <person name="LaButti K."/>
            <person name="Viragh M."/>
            <person name="Koriabine M."/>
            <person name="Yan M."/>
            <person name="Riley R."/>
            <person name="Champramary S."/>
            <person name="Plett K.L."/>
            <person name="Tsai I.J."/>
            <person name="Slot J."/>
            <person name="Sipos G."/>
            <person name="Plett J."/>
            <person name="Nagy L.G."/>
            <person name="Grigoriev I.V."/>
        </authorList>
    </citation>
    <scope>NUCLEOTIDE SEQUENCE</scope>
    <source>
        <strain evidence="1">CCBAS 213</strain>
    </source>
</reference>
<dbReference type="AlphaFoldDB" id="A0AA39U966"/>
<dbReference type="GeneID" id="85359893"/>
<comment type="caution">
    <text evidence="1">The sequence shown here is derived from an EMBL/GenBank/DDBJ whole genome shotgun (WGS) entry which is preliminary data.</text>
</comment>
<dbReference type="RefSeq" id="XP_060340028.1">
    <property type="nucleotide sequence ID" value="XM_060476345.1"/>
</dbReference>
<accession>A0AA39U966</accession>
<keyword evidence="2" id="KW-1185">Reference proteome</keyword>
<organism evidence="1 2">
    <name type="scientific">Armillaria tabescens</name>
    <name type="common">Ringless honey mushroom</name>
    <name type="synonym">Agaricus tabescens</name>
    <dbReference type="NCBI Taxonomy" id="1929756"/>
    <lineage>
        <taxon>Eukaryota</taxon>
        <taxon>Fungi</taxon>
        <taxon>Dikarya</taxon>
        <taxon>Basidiomycota</taxon>
        <taxon>Agaricomycotina</taxon>
        <taxon>Agaricomycetes</taxon>
        <taxon>Agaricomycetidae</taxon>
        <taxon>Agaricales</taxon>
        <taxon>Marasmiineae</taxon>
        <taxon>Physalacriaceae</taxon>
        <taxon>Desarmillaria</taxon>
    </lineage>
</organism>
<name>A0AA39U966_ARMTA</name>
<protein>
    <recommendedName>
        <fullName evidence="3">F-box domain-containing protein</fullName>
    </recommendedName>
</protein>
<evidence type="ECO:0000313" key="2">
    <source>
        <dbReference type="Proteomes" id="UP001175211"/>
    </source>
</evidence>
<gene>
    <name evidence="1" type="ORF">EV420DRAFT_1634675</name>
</gene>
<sequence length="763" mass="87030">MPSLLSLPVETIDLIAFYVACPTRDGLPSSLLPFILTCRAIGNYLHESHAVYRQIFIYKYSYGAVSRRAFELTSRDLKHQLCCYRKTLRFILERRGLDGEHELRSTYDVDVSDVLWIVYFMCLDDDGYNLRQLTAVGAYEWIHDFVTLRLYDGASDNGGWPLDNYVNALALWIFWRLSTKLSLLSETDEMSEHIIQLILPFVTVPFRYASAFAPPNHFVLPLHSKAYNFSSTSSRVPSRTRAHFLSVTTPHGPYPVYLSPSRVWSQVHFSRRISLTCPLVTTAAKLLFFSRRELYPFGMNYSLPRNRSEAIARGLGGQITPTQEDIEEMNLHRLGGPDGKYGGTKLPTVAPDSSDEVPDISKAYDSEWYRLRLCTDAWADDLGDDDETWRRAKLDKRMRVKTAAHEVRELRFRQAEMYVLGSLTGLWAGRMAVGYFPNCLRSFSSSSPLQIPGEHQLLQLLIANQNIAQQPQNDNPVPLPQGFSEDYLGLISAPVYMRLREHVSYAGGDIIPINAEGLVPLCYEDAEEEEDNMDEDDAESLYDVEMASESELEDDDIPVDEEQDRPEIDGQYLLDEFDQGMRNAYFPESVAFQDTADGNGIRVTAREQEYVYENWNGSESKTKTKGRFHDRETCMGCAMREKQARKRREAGADAAVNDEDAPLDNVPFPPCTGVQDVIITGKTDDRHGQAWNHYTYYGRVRRWDGMIGILRVARDRRLGNLFFYGYIVDGKNFVGNWRITHEDPGMPAWEGPFTLSKVMENNA</sequence>